<keyword evidence="2" id="KW-0472">Membrane</keyword>
<reference evidence="3 4" key="1">
    <citation type="submission" date="2021-06" db="EMBL/GenBank/DDBJ databases">
        <authorList>
            <person name="Palmer J.M."/>
        </authorList>
    </citation>
    <scope>NUCLEOTIDE SEQUENCE [LARGE SCALE GENOMIC DNA]</scope>
    <source>
        <strain evidence="3 4">GA_2019</strain>
        <tissue evidence="3">Muscle</tissue>
    </source>
</reference>
<evidence type="ECO:0000313" key="4">
    <source>
        <dbReference type="Proteomes" id="UP001476798"/>
    </source>
</evidence>
<proteinExistence type="predicted"/>
<protein>
    <submittedName>
        <fullName evidence="3">Uncharacterized protein</fullName>
    </submittedName>
</protein>
<organism evidence="3 4">
    <name type="scientific">Goodea atripinnis</name>
    <dbReference type="NCBI Taxonomy" id="208336"/>
    <lineage>
        <taxon>Eukaryota</taxon>
        <taxon>Metazoa</taxon>
        <taxon>Chordata</taxon>
        <taxon>Craniata</taxon>
        <taxon>Vertebrata</taxon>
        <taxon>Euteleostomi</taxon>
        <taxon>Actinopterygii</taxon>
        <taxon>Neopterygii</taxon>
        <taxon>Teleostei</taxon>
        <taxon>Neoteleostei</taxon>
        <taxon>Acanthomorphata</taxon>
        <taxon>Ovalentaria</taxon>
        <taxon>Atherinomorphae</taxon>
        <taxon>Cyprinodontiformes</taxon>
        <taxon>Goodeidae</taxon>
        <taxon>Goodea</taxon>
    </lineage>
</organism>
<comment type="caution">
    <text evidence="3">The sequence shown here is derived from an EMBL/GenBank/DDBJ whole genome shotgun (WGS) entry which is preliminary data.</text>
</comment>
<name>A0ABV0MQL8_9TELE</name>
<gene>
    <name evidence="3" type="ORF">GOODEAATRI_033212</name>
</gene>
<evidence type="ECO:0000256" key="2">
    <source>
        <dbReference type="SAM" id="Phobius"/>
    </source>
</evidence>
<keyword evidence="2" id="KW-1133">Transmembrane helix</keyword>
<accession>A0ABV0MQL8</accession>
<keyword evidence="4" id="KW-1185">Reference proteome</keyword>
<evidence type="ECO:0000313" key="3">
    <source>
        <dbReference type="EMBL" id="MEQ2160377.1"/>
    </source>
</evidence>
<sequence length="117" mass="13549">MTHHVSTSEENIPSGTAAQHSSSPEVRHRFFSIREELEEQQALTDFFLTFNMLFSLSLYFSFSLLLSPHIINSAFIFRFSAELKFSLFNKRKGLFLSQGDYSVPKPRQMKAYLHNPV</sequence>
<dbReference type="Proteomes" id="UP001476798">
    <property type="component" value="Unassembled WGS sequence"/>
</dbReference>
<feature type="region of interest" description="Disordered" evidence="1">
    <location>
        <begin position="1"/>
        <end position="24"/>
    </location>
</feature>
<keyword evidence="2" id="KW-0812">Transmembrane</keyword>
<dbReference type="EMBL" id="JAHRIO010006702">
    <property type="protein sequence ID" value="MEQ2160377.1"/>
    <property type="molecule type" value="Genomic_DNA"/>
</dbReference>
<feature type="transmembrane region" description="Helical" evidence="2">
    <location>
        <begin position="58"/>
        <end position="81"/>
    </location>
</feature>
<evidence type="ECO:0000256" key="1">
    <source>
        <dbReference type="SAM" id="MobiDB-lite"/>
    </source>
</evidence>